<dbReference type="RefSeq" id="WP_108853797.1">
    <property type="nucleotide sequence ID" value="NZ_OMOQ01000002.1"/>
</dbReference>
<dbReference type="Proteomes" id="UP000244924">
    <property type="component" value="Unassembled WGS sequence"/>
</dbReference>
<protein>
    <recommendedName>
        <fullName evidence="6">Polyhydroxybutyrate depolymerase</fullName>
    </recommendedName>
</protein>
<evidence type="ECO:0000256" key="2">
    <source>
        <dbReference type="ARBA" id="ARBA00022801"/>
    </source>
</evidence>
<dbReference type="SUPFAM" id="SSF53474">
    <property type="entry name" value="alpha/beta-Hydrolases"/>
    <property type="match status" value="1"/>
</dbReference>
<dbReference type="InterPro" id="IPR050955">
    <property type="entry name" value="Plant_Biomass_Hydrol_Est"/>
</dbReference>
<dbReference type="AlphaFoldDB" id="A0A2R8BK37"/>
<name>A0A2R8BK37_9RHOB</name>
<dbReference type="GO" id="GO:0016787">
    <property type="term" value="F:hydrolase activity"/>
    <property type="evidence" value="ECO:0007669"/>
    <property type="project" value="UniProtKB-KW"/>
</dbReference>
<evidence type="ECO:0008006" key="6">
    <source>
        <dbReference type="Google" id="ProtNLM"/>
    </source>
</evidence>
<organism evidence="4 5">
    <name type="scientific">Albidovulum aquaemixtae</name>
    <dbReference type="NCBI Taxonomy" id="1542388"/>
    <lineage>
        <taxon>Bacteria</taxon>
        <taxon>Pseudomonadati</taxon>
        <taxon>Pseudomonadota</taxon>
        <taxon>Alphaproteobacteria</taxon>
        <taxon>Rhodobacterales</taxon>
        <taxon>Paracoccaceae</taxon>
        <taxon>Albidovulum</taxon>
    </lineage>
</organism>
<dbReference type="InterPro" id="IPR029058">
    <property type="entry name" value="AB_hydrolase_fold"/>
</dbReference>
<evidence type="ECO:0000313" key="4">
    <source>
        <dbReference type="EMBL" id="SPH23708.1"/>
    </source>
</evidence>
<evidence type="ECO:0000256" key="3">
    <source>
        <dbReference type="SAM" id="SignalP"/>
    </source>
</evidence>
<dbReference type="Gene3D" id="3.40.50.1820">
    <property type="entry name" value="alpha/beta hydrolase"/>
    <property type="match status" value="1"/>
</dbReference>
<keyword evidence="5" id="KW-1185">Reference proteome</keyword>
<dbReference type="Pfam" id="PF10503">
    <property type="entry name" value="Esterase_PHB"/>
    <property type="match status" value="1"/>
</dbReference>
<sequence>MIRLVTFAAMCLFLPMPAFAELTRHRFEQDGIARQFFVYTPDRAGRHEPMPVVLMLHGGGGSARQMLRSPGRRMNDLAETEGFIAVYPDAVGRSWDFGEGKVSEGRRAPRVDDLAYFRRVIDHITASPRADGNRVYATGISRGGQASFFLACKLPDRIHAIAPVAMSLPAFLADDCRSIPATPIALIHGTDDPLVPYEGGQIRLFRKNRGEVLGAERTMALLSQRNGCRAQANTRRMGEVQRIEWNGCQASTVLYRVEGGGHTWPGEREVLPRRLVGKTNRDIDATAEIWRFFSRL</sequence>
<evidence type="ECO:0000256" key="1">
    <source>
        <dbReference type="ARBA" id="ARBA00022729"/>
    </source>
</evidence>
<reference evidence="4 5" key="1">
    <citation type="submission" date="2018-03" db="EMBL/GenBank/DDBJ databases">
        <authorList>
            <person name="Keele B.F."/>
        </authorList>
    </citation>
    <scope>NUCLEOTIDE SEQUENCE [LARGE SCALE GENOMIC DNA]</scope>
    <source>
        <strain evidence="4 5">CECT 8626</strain>
    </source>
</reference>
<gene>
    <name evidence="4" type="ORF">DEA8626_02774</name>
</gene>
<proteinExistence type="predicted"/>
<dbReference type="GO" id="GO:0005576">
    <property type="term" value="C:extracellular region"/>
    <property type="evidence" value="ECO:0007669"/>
    <property type="project" value="InterPro"/>
</dbReference>
<dbReference type="EMBL" id="OMOQ01000002">
    <property type="protein sequence ID" value="SPH23708.1"/>
    <property type="molecule type" value="Genomic_DNA"/>
</dbReference>
<keyword evidence="1 3" id="KW-0732">Signal</keyword>
<feature type="chain" id="PRO_5015361461" description="Polyhydroxybutyrate depolymerase" evidence="3">
    <location>
        <begin position="21"/>
        <end position="296"/>
    </location>
</feature>
<dbReference type="PANTHER" id="PTHR43037">
    <property type="entry name" value="UNNAMED PRODUCT-RELATED"/>
    <property type="match status" value="1"/>
</dbReference>
<feature type="signal peptide" evidence="3">
    <location>
        <begin position="1"/>
        <end position="20"/>
    </location>
</feature>
<accession>A0A2R8BK37</accession>
<evidence type="ECO:0000313" key="5">
    <source>
        <dbReference type="Proteomes" id="UP000244924"/>
    </source>
</evidence>
<dbReference type="OrthoDB" id="9805640at2"/>
<dbReference type="InterPro" id="IPR010126">
    <property type="entry name" value="Esterase_phb"/>
</dbReference>
<dbReference type="PANTHER" id="PTHR43037:SF5">
    <property type="entry name" value="FERULOYL ESTERASE"/>
    <property type="match status" value="1"/>
</dbReference>
<keyword evidence="2" id="KW-0378">Hydrolase</keyword>